<dbReference type="SUPFAM" id="SSF54826">
    <property type="entry name" value="Enolase N-terminal domain-like"/>
    <property type="match status" value="1"/>
</dbReference>
<dbReference type="SUPFAM" id="SSF51604">
    <property type="entry name" value="Enolase C-terminal domain-like"/>
    <property type="match status" value="1"/>
</dbReference>
<dbReference type="EMBL" id="DVOT01000147">
    <property type="protein sequence ID" value="HIV27963.1"/>
    <property type="molecule type" value="Genomic_DNA"/>
</dbReference>
<evidence type="ECO:0000259" key="4">
    <source>
        <dbReference type="Pfam" id="PF13378"/>
    </source>
</evidence>
<dbReference type="GO" id="GO:0016829">
    <property type="term" value="F:lyase activity"/>
    <property type="evidence" value="ECO:0007669"/>
    <property type="project" value="UniProtKB-KW"/>
</dbReference>
<dbReference type="AlphaFoldDB" id="A0A9D1P7D0"/>
<evidence type="ECO:0000259" key="3">
    <source>
        <dbReference type="Pfam" id="PF02746"/>
    </source>
</evidence>
<dbReference type="CDD" id="cd03316">
    <property type="entry name" value="MR_like"/>
    <property type="match status" value="1"/>
</dbReference>
<dbReference type="InterPro" id="IPR036849">
    <property type="entry name" value="Enolase-like_C_sf"/>
</dbReference>
<accession>A0A9D1P7D0</accession>
<dbReference type="InterPro" id="IPR029017">
    <property type="entry name" value="Enolase-like_N"/>
</dbReference>
<sequence length="407" mass="45145">MKITDLKSAIIGTNIVLRVMTDKGIDGYAEVESNKDFLQPLVPYFKSLILGCDPTDVASVMWRIRRGGGFKPWGKLVSTIEMALWDIAGKNAGLPVYKLLGGKVRDKVRVYNGSFRNPNPPHPVADTPEKAAENILALNALPEGFTIVKSGGPFHGGFFESRGWYDYAYNTYRTEPPVTWVCNQGSLLTEKALDYFIDYIMRVHAVVKHKVGMAYDVGPGMTAVDALRLARAVESCNLVWLEDTIEGDGSPSTRAHVYRDITMNTTTPIHTGEQVYLRENYRELIETHAVNVIGPDPADVGGLAELKWIAEYADLHGILIAPHGTIDGIFGMAALTHVCATMPQNFIAYEYPAGRPEWWYDIVEGLPDPLLRGGHVPVWDKPGLGVEFNVNKASKYLRENDKDFFLG</sequence>
<dbReference type="GO" id="GO:0046872">
    <property type="term" value="F:metal ion binding"/>
    <property type="evidence" value="ECO:0007669"/>
    <property type="project" value="UniProtKB-KW"/>
</dbReference>
<dbReference type="Pfam" id="PF02746">
    <property type="entry name" value="MR_MLE_N"/>
    <property type="match status" value="1"/>
</dbReference>
<dbReference type="PANTHER" id="PTHR48080">
    <property type="entry name" value="D-GALACTONATE DEHYDRATASE-RELATED"/>
    <property type="match status" value="1"/>
</dbReference>
<proteinExistence type="predicted"/>
<evidence type="ECO:0000256" key="1">
    <source>
        <dbReference type="ARBA" id="ARBA00022723"/>
    </source>
</evidence>
<comment type="caution">
    <text evidence="5">The sequence shown here is derived from an EMBL/GenBank/DDBJ whole genome shotgun (WGS) entry which is preliminary data.</text>
</comment>
<feature type="domain" description="Enolase C-terminal" evidence="4">
    <location>
        <begin position="197"/>
        <end position="389"/>
    </location>
</feature>
<dbReference type="InterPro" id="IPR029065">
    <property type="entry name" value="Enolase_C-like"/>
</dbReference>
<dbReference type="InterPro" id="IPR013341">
    <property type="entry name" value="Mandelate_racemase_N_dom"/>
</dbReference>
<dbReference type="PANTHER" id="PTHR48080:SF2">
    <property type="entry name" value="D-GALACTONATE DEHYDRATASE"/>
    <property type="match status" value="1"/>
</dbReference>
<evidence type="ECO:0000256" key="2">
    <source>
        <dbReference type="ARBA" id="ARBA00023239"/>
    </source>
</evidence>
<feature type="domain" description="Mandelate racemase/muconate lactonizing enzyme N-terminal" evidence="3">
    <location>
        <begin position="15"/>
        <end position="101"/>
    </location>
</feature>
<protein>
    <submittedName>
        <fullName evidence="5">Mandelate racemase/muconate lactonizing enzyme family protein</fullName>
    </submittedName>
</protein>
<keyword evidence="2" id="KW-0456">Lyase</keyword>
<dbReference type="Pfam" id="PF13378">
    <property type="entry name" value="MR_MLE_C"/>
    <property type="match status" value="1"/>
</dbReference>
<dbReference type="SFLD" id="SFLDS00001">
    <property type="entry name" value="Enolase"/>
    <property type="match status" value="1"/>
</dbReference>
<gene>
    <name evidence="5" type="ORF">IAA64_08340</name>
</gene>
<dbReference type="Gene3D" id="3.20.20.120">
    <property type="entry name" value="Enolase-like C-terminal domain"/>
    <property type="match status" value="1"/>
</dbReference>
<keyword evidence="1" id="KW-0479">Metal-binding</keyword>
<organism evidence="5 6">
    <name type="scientific">Candidatus Ornithocaccomicrobium faecavium</name>
    <dbReference type="NCBI Taxonomy" id="2840890"/>
    <lineage>
        <taxon>Bacteria</taxon>
        <taxon>Bacillati</taxon>
        <taxon>Bacillota</taxon>
        <taxon>Clostridia</taxon>
        <taxon>Candidatus Ornithocaccomicrobium</taxon>
    </lineage>
</organism>
<name>A0A9D1P7D0_9FIRM</name>
<evidence type="ECO:0000313" key="5">
    <source>
        <dbReference type="EMBL" id="HIV27963.1"/>
    </source>
</evidence>
<evidence type="ECO:0000313" key="6">
    <source>
        <dbReference type="Proteomes" id="UP000886884"/>
    </source>
</evidence>
<dbReference type="Proteomes" id="UP000886884">
    <property type="component" value="Unassembled WGS sequence"/>
</dbReference>
<reference evidence="5" key="2">
    <citation type="journal article" date="2021" name="PeerJ">
        <title>Extensive microbial diversity within the chicken gut microbiome revealed by metagenomics and culture.</title>
        <authorList>
            <person name="Gilroy R."/>
            <person name="Ravi A."/>
            <person name="Getino M."/>
            <person name="Pursley I."/>
            <person name="Horton D.L."/>
            <person name="Alikhan N.F."/>
            <person name="Baker D."/>
            <person name="Gharbi K."/>
            <person name="Hall N."/>
            <person name="Watson M."/>
            <person name="Adriaenssens E.M."/>
            <person name="Foster-Nyarko E."/>
            <person name="Jarju S."/>
            <person name="Secka A."/>
            <person name="Antonio M."/>
            <person name="Oren A."/>
            <person name="Chaudhuri R.R."/>
            <person name="La Ragione R."/>
            <person name="Hildebrand F."/>
            <person name="Pallen M.J."/>
        </authorList>
    </citation>
    <scope>NUCLEOTIDE SEQUENCE</scope>
    <source>
        <strain evidence="5">CHK183-6373</strain>
    </source>
</reference>
<dbReference type="Gene3D" id="3.30.390.10">
    <property type="entry name" value="Enolase-like, N-terminal domain"/>
    <property type="match status" value="1"/>
</dbReference>
<dbReference type="InterPro" id="IPR034593">
    <property type="entry name" value="DgoD-like"/>
</dbReference>
<reference evidence="5" key="1">
    <citation type="submission" date="2020-10" db="EMBL/GenBank/DDBJ databases">
        <authorList>
            <person name="Gilroy R."/>
        </authorList>
    </citation>
    <scope>NUCLEOTIDE SEQUENCE</scope>
    <source>
        <strain evidence="5">CHK183-6373</strain>
    </source>
</reference>
<dbReference type="SFLD" id="SFLDG00179">
    <property type="entry name" value="mandelate_racemase"/>
    <property type="match status" value="1"/>
</dbReference>